<dbReference type="RefSeq" id="WP_168956932.1">
    <property type="nucleotide sequence ID" value="NZ_CP103838.1"/>
</dbReference>
<sequence length="264" mass="28872">MLELSLASVLSKIRPGLHGAEHIPGYLADWSLASSVLVSSSNLSFELVKSEARHLRTHSRLEAALQQSSDAHAIALKEAGLEPTVLEILKSWVEVQVEGRVLQRQLDFDRLVNRVADVKPAEVFFITWRDASKFLSASEFSRELGISDETVRRREADREVFSILRPGRKRGREYPAFQAWPGIVGAPLVKVLTALDPGLGSATYGFFVSPNELLYDLTPVEVLYGVVLSPRDLSAGGADELLASAPDARLEAVVRAANAYVLGP</sequence>
<gene>
    <name evidence="1" type="ORF">CFBP2533_33100</name>
    <name evidence="2" type="ORF">E1J24_00045</name>
</gene>
<dbReference type="Proteomes" id="UP000548771">
    <property type="component" value="Unassembled WGS sequence"/>
</dbReference>
<organism evidence="1">
    <name type="scientific">Xanthomonas hortorum pv. pelargonii</name>
    <dbReference type="NCBI Taxonomy" id="453602"/>
    <lineage>
        <taxon>Bacteria</taxon>
        <taxon>Pseudomonadati</taxon>
        <taxon>Pseudomonadota</taxon>
        <taxon>Gammaproteobacteria</taxon>
        <taxon>Lysobacterales</taxon>
        <taxon>Lysobacteraceae</taxon>
        <taxon>Xanthomonas</taxon>
    </lineage>
</organism>
<dbReference type="EMBL" id="LR828261">
    <property type="protein sequence ID" value="CAD0347911.1"/>
    <property type="molecule type" value="Genomic_DNA"/>
</dbReference>
<evidence type="ECO:0000313" key="1">
    <source>
        <dbReference type="EMBL" id="CAD0347906.1"/>
    </source>
</evidence>
<protein>
    <submittedName>
        <fullName evidence="1">Uncharacterized protein</fullName>
    </submittedName>
</protein>
<reference evidence="1" key="4">
    <citation type="submission" date="2020-07" db="EMBL/GenBank/DDBJ databases">
        <authorList>
            <person name="Pothier F. J."/>
        </authorList>
    </citation>
    <scope>NUCLEOTIDE SEQUENCE</scope>
    <source>
        <strain evidence="1">CFBP 2533</strain>
    </source>
</reference>
<name>A0A6V7EA59_9XANT</name>
<dbReference type="EMBL" id="SMDX01000001">
    <property type="protein sequence ID" value="NMI20337.1"/>
    <property type="molecule type" value="Genomic_DNA"/>
</dbReference>
<reference evidence="2" key="1">
    <citation type="submission" date="2019-03" db="EMBL/GenBank/DDBJ databases">
        <authorList>
            <person name="Moriniere L."/>
            <person name="Burlet A."/>
            <person name="Rosenthal E."/>
            <person name="Portier P."/>
            <person name="Lavire C."/>
            <person name="Nesme X."/>
            <person name="Bull C.T."/>
            <person name="Le Saux M."/>
            <person name="Bertolla F."/>
        </authorList>
    </citation>
    <scope>NUCLEOTIDE SEQUENCE</scope>
    <source>
        <strain evidence="2">CFBP2533</strain>
    </source>
</reference>
<evidence type="ECO:0000313" key="3">
    <source>
        <dbReference type="Proteomes" id="UP000548771"/>
    </source>
</evidence>
<reference evidence="3" key="2">
    <citation type="journal article" date="2020" name="Syst. Appl. Microbiol.">
        <title>Clarifying the taxonomy of the causal agent of bacterial leaf spot of lettuce through a polyphasic approach reveals that Xanthomonas cynarae Trebaol et al. 2000 emend. Timilsina et al. 2019 is a later heterotypic synonym of Xanthomonas hortorum Vauterin et al. 1995.</title>
        <authorList>
            <person name="Moriniere L."/>
            <person name="Burlet A."/>
            <person name="Rosenthal E.R."/>
            <person name="Nesme X."/>
            <person name="Portier P."/>
            <person name="Bull C.T."/>
            <person name="Lavire C."/>
            <person name="Fischer-Le Saux M."/>
            <person name="Bertolla F."/>
        </authorList>
    </citation>
    <scope>NUCLEOTIDE SEQUENCE [LARGE SCALE GENOMIC DNA]</scope>
    <source>
        <strain evidence="3">CFBP2533</strain>
    </source>
</reference>
<reference evidence="2" key="3">
    <citation type="journal article" date="2020" name="Syst. Appl. Microbiol.">
        <title>Clarifying the taxonomy of the causal agent of bacterial leaf spot of lettuce through a polyphasic approach reveals that Xanthomonas cynarae Trebaol et al. 2000 emend. Timilsina et al. 2019 is a later heterotypic synonym of Xanthomonas hortorum Vauterin et al. 1995.</title>
        <authorList>
            <person name="Moriniere L."/>
            <person name="Burlet A."/>
            <person name="Rosenthal E.R."/>
            <person name="Nesme X."/>
            <person name="Portier P."/>
            <person name="Bull C.T."/>
            <person name="Lavire C."/>
            <person name="Fischer-Le Saux M."/>
            <person name="Bertolla F."/>
        </authorList>
    </citation>
    <scope>NUCLEOTIDE SEQUENCE</scope>
    <source>
        <strain evidence="2">CFBP2533</strain>
    </source>
</reference>
<proteinExistence type="predicted"/>
<evidence type="ECO:0000313" key="2">
    <source>
        <dbReference type="EMBL" id="NMI20337.1"/>
    </source>
</evidence>
<dbReference type="EMBL" id="LR828261">
    <property type="protein sequence ID" value="CAD0347906.1"/>
    <property type="molecule type" value="Genomic_DNA"/>
</dbReference>
<dbReference type="AlphaFoldDB" id="A0A6V7EA59"/>
<accession>A0A6V7EA59</accession>